<organism evidence="1 2">
    <name type="scientific">Halobacillus faecis</name>
    <dbReference type="NCBI Taxonomy" id="360184"/>
    <lineage>
        <taxon>Bacteria</taxon>
        <taxon>Bacillati</taxon>
        <taxon>Bacillota</taxon>
        <taxon>Bacilli</taxon>
        <taxon>Bacillales</taxon>
        <taxon>Bacillaceae</taxon>
        <taxon>Halobacillus</taxon>
    </lineage>
</organism>
<comment type="caution">
    <text evidence="1">The sequence shown here is derived from an EMBL/GenBank/DDBJ whole genome shotgun (WGS) entry which is preliminary data.</text>
</comment>
<evidence type="ECO:0000313" key="1">
    <source>
        <dbReference type="EMBL" id="GEN53404.1"/>
    </source>
</evidence>
<reference evidence="1 2" key="1">
    <citation type="submission" date="2019-07" db="EMBL/GenBank/DDBJ databases">
        <title>Whole genome shotgun sequence of Halobacillus faecis NBRC 103569.</title>
        <authorList>
            <person name="Hosoyama A."/>
            <person name="Uohara A."/>
            <person name="Ohji S."/>
            <person name="Ichikawa N."/>
        </authorList>
    </citation>
    <scope>NUCLEOTIDE SEQUENCE [LARGE SCALE GENOMIC DNA]</scope>
    <source>
        <strain evidence="1 2">NBRC 103569</strain>
    </source>
</reference>
<evidence type="ECO:0000313" key="2">
    <source>
        <dbReference type="Proteomes" id="UP000321886"/>
    </source>
</evidence>
<dbReference type="Proteomes" id="UP000321886">
    <property type="component" value="Unassembled WGS sequence"/>
</dbReference>
<protein>
    <submittedName>
        <fullName evidence="1">Uncharacterized protein</fullName>
    </submittedName>
</protein>
<proteinExistence type="predicted"/>
<accession>A0A511WQI4</accession>
<sequence>MEVLKAIEQFDVLHRGKVGEVLKVEICGGFTVVPGIQFHKMFMNVFMERVCSIQTRK</sequence>
<dbReference type="AlphaFoldDB" id="A0A511WQI4"/>
<keyword evidence="2" id="KW-1185">Reference proteome</keyword>
<gene>
    <name evidence="1" type="ORF">HFA01_16660</name>
</gene>
<name>A0A511WQI4_9BACI</name>
<dbReference type="EMBL" id="BJYD01000012">
    <property type="protein sequence ID" value="GEN53404.1"/>
    <property type="molecule type" value="Genomic_DNA"/>
</dbReference>